<dbReference type="Proteomes" id="UP000001631">
    <property type="component" value="Unassembled WGS sequence"/>
</dbReference>
<proteinExistence type="predicted"/>
<evidence type="ECO:0000313" key="3">
    <source>
        <dbReference type="Proteomes" id="UP000001631"/>
    </source>
</evidence>
<evidence type="ECO:0000256" key="1">
    <source>
        <dbReference type="SAM" id="MobiDB-lite"/>
    </source>
</evidence>
<protein>
    <submittedName>
        <fullName evidence="2">Uncharacterized protein</fullName>
    </submittedName>
</protein>
<dbReference type="RefSeq" id="XP_045292169.1">
    <property type="nucleotide sequence ID" value="XM_045428194.1"/>
</dbReference>
<dbReference type="HOGENOM" id="CLU_2145123_0_0_1"/>
<dbReference type="AlphaFoldDB" id="C0NDE8"/>
<feature type="region of interest" description="Disordered" evidence="1">
    <location>
        <begin position="1"/>
        <end position="112"/>
    </location>
</feature>
<dbReference type="GeneID" id="69034161"/>
<organism evidence="2 3">
    <name type="scientific">Ajellomyces capsulatus (strain G186AR / H82 / ATCC MYA-2454 / RMSCC 2432)</name>
    <name type="common">Darling's disease fungus</name>
    <name type="synonym">Histoplasma capsulatum</name>
    <dbReference type="NCBI Taxonomy" id="447093"/>
    <lineage>
        <taxon>Eukaryota</taxon>
        <taxon>Fungi</taxon>
        <taxon>Dikarya</taxon>
        <taxon>Ascomycota</taxon>
        <taxon>Pezizomycotina</taxon>
        <taxon>Eurotiomycetes</taxon>
        <taxon>Eurotiomycetidae</taxon>
        <taxon>Onygenales</taxon>
        <taxon>Ajellomycetaceae</taxon>
        <taxon>Histoplasma</taxon>
    </lineage>
</organism>
<feature type="compositionally biased region" description="Polar residues" evidence="1">
    <location>
        <begin position="48"/>
        <end position="64"/>
    </location>
</feature>
<evidence type="ECO:0000313" key="2">
    <source>
        <dbReference type="EMBL" id="EEH11689.1"/>
    </source>
</evidence>
<gene>
    <name evidence="2" type="ORF">HCBG_01144</name>
</gene>
<reference evidence="2" key="1">
    <citation type="submission" date="2009-02" db="EMBL/GenBank/DDBJ databases">
        <title>The Genome Sequence of Ajellomyces capsulatus strain G186AR.</title>
        <authorList>
            <consortium name="The Broad Institute Genome Sequencing Platform"/>
            <person name="Champion M."/>
            <person name="Cuomo C."/>
            <person name="Ma L.-J."/>
            <person name="Henn M.R."/>
            <person name="Sil A."/>
            <person name="Goldman B."/>
            <person name="Young S.K."/>
            <person name="Kodira C.D."/>
            <person name="Zeng Q."/>
            <person name="Koehrsen M."/>
            <person name="Alvarado L."/>
            <person name="Berlin A."/>
            <person name="Borenstein D."/>
            <person name="Chen Z."/>
            <person name="Engels R."/>
            <person name="Freedman E."/>
            <person name="Gellesch M."/>
            <person name="Goldberg J."/>
            <person name="Griggs A."/>
            <person name="Gujja S."/>
            <person name="Heiman D."/>
            <person name="Hepburn T."/>
            <person name="Howarth C."/>
            <person name="Jen D."/>
            <person name="Larson L."/>
            <person name="Lewis B."/>
            <person name="Mehta T."/>
            <person name="Park D."/>
            <person name="Pearson M."/>
            <person name="Roberts A."/>
            <person name="Saif S."/>
            <person name="Shea T."/>
            <person name="Shenoy N."/>
            <person name="Sisk P."/>
            <person name="Stolte C."/>
            <person name="Sykes S."/>
            <person name="Walk T."/>
            <person name="White J."/>
            <person name="Yandava C."/>
            <person name="Klein B."/>
            <person name="McEwen J.G."/>
            <person name="Puccia R."/>
            <person name="Goldman G.H."/>
            <person name="Felipe M.S."/>
            <person name="Nino-Vega G."/>
            <person name="San-Blas G."/>
            <person name="Taylor J."/>
            <person name="Mendoza L."/>
            <person name="Galagan J."/>
            <person name="Nusbaum C."/>
            <person name="Birren B."/>
        </authorList>
    </citation>
    <scope>NUCLEOTIDE SEQUENCE</scope>
    <source>
        <strain evidence="2">G186AR</strain>
    </source>
</reference>
<accession>C0NDE8</accession>
<keyword evidence="3" id="KW-1185">Reference proteome</keyword>
<feature type="compositionally biased region" description="Polar residues" evidence="1">
    <location>
        <begin position="72"/>
        <end position="81"/>
    </location>
</feature>
<name>C0NDE8_AJECG</name>
<sequence length="112" mass="12262">MVVDTCSCPWHDGCRKKSPSSATGIEKKRSPQLRNKRGLSDKIITGMPNYNNISNPAGQESSGLETPEAESTHSSSGQCSGITERDNGKHQPVKPPRPVKNQYPRALPIRYS</sequence>
<dbReference type="EMBL" id="GG663363">
    <property type="protein sequence ID" value="EEH11689.1"/>
    <property type="molecule type" value="Genomic_DNA"/>
</dbReference>
<dbReference type="InParanoid" id="C0NDE8"/>